<dbReference type="PANTHER" id="PTHR24543:SF291">
    <property type="entry name" value="SMOKE ALARM, ISOFORM D"/>
    <property type="match status" value="1"/>
</dbReference>
<dbReference type="Gene3D" id="3.50.4.10">
    <property type="entry name" value="Hepatocyte Growth Factor"/>
    <property type="match status" value="1"/>
</dbReference>
<dbReference type="SUPFAM" id="SSF49785">
    <property type="entry name" value="Galactose-binding domain-like"/>
    <property type="match status" value="2"/>
</dbReference>
<reference evidence="4 5" key="1">
    <citation type="submission" date="2022-05" db="EMBL/GenBank/DDBJ databases">
        <authorList>
            <consortium name="Genoscope - CEA"/>
            <person name="William W."/>
        </authorList>
    </citation>
    <scope>NUCLEOTIDE SEQUENCE [LARGE SCALE GENOMIC DNA]</scope>
</reference>
<dbReference type="PROSITE" id="PS50022">
    <property type="entry name" value="FA58C_3"/>
    <property type="match status" value="2"/>
</dbReference>
<evidence type="ECO:0000256" key="1">
    <source>
        <dbReference type="SAM" id="SignalP"/>
    </source>
</evidence>
<feature type="domain" description="Apple" evidence="3">
    <location>
        <begin position="302"/>
        <end position="379"/>
    </location>
</feature>
<feature type="domain" description="Apple" evidence="3">
    <location>
        <begin position="24"/>
        <end position="101"/>
    </location>
</feature>
<dbReference type="PROSITE" id="PS50948">
    <property type="entry name" value="PAN"/>
    <property type="match status" value="2"/>
</dbReference>
<dbReference type="SUPFAM" id="SSF57414">
    <property type="entry name" value="Hairpin loop containing domain-like"/>
    <property type="match status" value="2"/>
</dbReference>
<evidence type="ECO:0000259" key="2">
    <source>
        <dbReference type="PROSITE" id="PS50022"/>
    </source>
</evidence>
<evidence type="ECO:0000313" key="4">
    <source>
        <dbReference type="EMBL" id="CAH3021698.1"/>
    </source>
</evidence>
<dbReference type="InterPro" id="IPR000421">
    <property type="entry name" value="FA58C"/>
</dbReference>
<dbReference type="CDD" id="cd00057">
    <property type="entry name" value="FA58C"/>
    <property type="match status" value="2"/>
</dbReference>
<dbReference type="Pfam" id="PF00024">
    <property type="entry name" value="PAN_1"/>
    <property type="match status" value="2"/>
</dbReference>
<protein>
    <submittedName>
        <fullName evidence="4">Uncharacterized protein</fullName>
    </submittedName>
</protein>
<proteinExistence type="predicted"/>
<dbReference type="Proteomes" id="UP001159427">
    <property type="component" value="Unassembled WGS sequence"/>
</dbReference>
<keyword evidence="1" id="KW-0732">Signal</keyword>
<dbReference type="Pfam" id="PF00754">
    <property type="entry name" value="F5_F8_type_C"/>
    <property type="match status" value="2"/>
</dbReference>
<dbReference type="InterPro" id="IPR008979">
    <property type="entry name" value="Galactose-bd-like_sf"/>
</dbReference>
<name>A0ABN8LX21_9CNID</name>
<dbReference type="EMBL" id="CALNXI010000192">
    <property type="protein sequence ID" value="CAH3021698.1"/>
    <property type="molecule type" value="Genomic_DNA"/>
</dbReference>
<evidence type="ECO:0000313" key="5">
    <source>
        <dbReference type="Proteomes" id="UP001159427"/>
    </source>
</evidence>
<gene>
    <name evidence="4" type="ORF">PEVE_00012510</name>
</gene>
<feature type="domain" description="F5/8 type C" evidence="2">
    <location>
        <begin position="404"/>
        <end position="559"/>
    </location>
</feature>
<dbReference type="SMART" id="SM00473">
    <property type="entry name" value="PAN_AP"/>
    <property type="match status" value="2"/>
</dbReference>
<evidence type="ECO:0000259" key="3">
    <source>
        <dbReference type="PROSITE" id="PS50948"/>
    </source>
</evidence>
<dbReference type="SMART" id="SM00231">
    <property type="entry name" value="FA58C"/>
    <property type="match status" value="2"/>
</dbReference>
<accession>A0ABN8LX21</accession>
<organism evidence="4 5">
    <name type="scientific">Porites evermanni</name>
    <dbReference type="NCBI Taxonomy" id="104178"/>
    <lineage>
        <taxon>Eukaryota</taxon>
        <taxon>Metazoa</taxon>
        <taxon>Cnidaria</taxon>
        <taxon>Anthozoa</taxon>
        <taxon>Hexacorallia</taxon>
        <taxon>Scleractinia</taxon>
        <taxon>Fungiina</taxon>
        <taxon>Poritidae</taxon>
        <taxon>Porites</taxon>
    </lineage>
</organism>
<feature type="chain" id="PRO_5047474722" evidence="1">
    <location>
        <begin position="22"/>
        <end position="562"/>
    </location>
</feature>
<dbReference type="PANTHER" id="PTHR24543">
    <property type="entry name" value="MULTICOPPER OXIDASE-RELATED"/>
    <property type="match status" value="1"/>
</dbReference>
<feature type="signal peptide" evidence="1">
    <location>
        <begin position="1"/>
        <end position="21"/>
    </location>
</feature>
<dbReference type="InterPro" id="IPR003609">
    <property type="entry name" value="Pan_app"/>
</dbReference>
<dbReference type="Gene3D" id="2.60.120.260">
    <property type="entry name" value="Galactose-binding domain-like"/>
    <property type="match status" value="3"/>
</dbReference>
<comment type="caution">
    <text evidence="4">The sequence shown here is derived from an EMBL/GenBank/DDBJ whole genome shotgun (WGS) entry which is preliminary data.</text>
</comment>
<feature type="domain" description="F5/8 type C" evidence="2">
    <location>
        <begin position="126"/>
        <end position="206"/>
    </location>
</feature>
<keyword evidence="5" id="KW-1185">Reference proteome</keyword>
<sequence>MKFNSILLHMLICSFSKTAIASQCKAASYSVQDHLLTNHTIKAGPAELIEHCISRCIKHPGCHSSNFYRKRGWCELNDKTQASHPEDMRQVRFTNYMENTLRPFSCITHPDCGSNLICSLSKCVECSIYALGMENNLLPNSAITASSVWPHITGHDSWRARLNNVPNGHAGCWVAGNNKVGEWLQIDLTKERLLTKLATQGRPASNQRVFTGNSDSNTIVSHVLKAKFTTRYVRFVVQTWYEHISMRTSRCSFIESVLYIKLSFNVVNFMNLTEMNFICILLHMLICWFSKMAIASATASQCKTASYSVQDHVLINHVIKAGPAELIEHCISRCIRHLGCHSSNFYRKSRWCELNNKTHASHPEDMRQVPLTNYMENTLRPLTCNNDSDCGSTLICFLSKCEECSTRALGMENNVLPNSAITASTVWRTVGHEPWLARLNNVKNGHMGSWSADLNEAGQWLQINLGEERLVTKLATQGRPSWSPPQWVTSYKILFSSDSVHVKWEEYKENDVVKVFTANSDRNTIVSHVLTPRFRARYVRFVVLTWHNHISMRVELYGCSAP</sequence>